<accession>A0A165JXY5</accession>
<keyword evidence="8 12" id="KW-1133">Transmembrane helix</keyword>
<dbReference type="OMA" id="MIFGFDP"/>
<keyword evidence="5 12" id="KW-0999">Mitochondrion inner membrane</keyword>
<dbReference type="FunCoup" id="A0A165JXY5">
    <property type="interactions" value="49"/>
</dbReference>
<name>A0A165JXY5_XYLHT</name>
<dbReference type="InterPro" id="IPR013875">
    <property type="entry name" value="Pam17"/>
</dbReference>
<dbReference type="Pfam" id="PF08566">
    <property type="entry name" value="Pam17"/>
    <property type="match status" value="1"/>
</dbReference>
<protein>
    <recommendedName>
        <fullName evidence="12">Presequence translocated-associated motor subunit PAM17</fullName>
    </recommendedName>
</protein>
<dbReference type="STRING" id="1328760.A0A165JXY5"/>
<evidence type="ECO:0000256" key="3">
    <source>
        <dbReference type="ARBA" id="ARBA00022448"/>
    </source>
</evidence>
<evidence type="ECO:0000256" key="6">
    <source>
        <dbReference type="ARBA" id="ARBA00022927"/>
    </source>
</evidence>
<dbReference type="PANTHER" id="PTHR28021:SF1">
    <property type="entry name" value="PRESEQUENCE TRANSLOCATED-ASSOCIATED MOTOR SUBUNIT PAM17, MITOCHONDRIAL"/>
    <property type="match status" value="1"/>
</dbReference>
<feature type="transmembrane region" description="Helical" evidence="12">
    <location>
        <begin position="117"/>
        <end position="137"/>
    </location>
</feature>
<comment type="similarity">
    <text evidence="2 12">Belongs to the PAM17 family.</text>
</comment>
<dbReference type="AlphaFoldDB" id="A0A165JXY5"/>
<dbReference type="PANTHER" id="PTHR28021">
    <property type="entry name" value="PRESEQUENCE TRANSLOCATED-ASSOCIATED MOTOR SUBUNIT PAM17, MITOCHONDRIAL"/>
    <property type="match status" value="1"/>
</dbReference>
<comment type="subunit">
    <text evidence="12">Component of the PAM complex.</text>
</comment>
<dbReference type="GO" id="GO:0030150">
    <property type="term" value="P:protein import into mitochondrial matrix"/>
    <property type="evidence" value="ECO:0007669"/>
    <property type="project" value="UniProtKB-UniRule"/>
</dbReference>
<reference evidence="13 14" key="1">
    <citation type="journal article" date="2016" name="Fungal Biol.">
        <title>The genome of Xylona heveae provides a window into fungal endophytism.</title>
        <authorList>
            <person name="Gazis R."/>
            <person name="Kuo A."/>
            <person name="Riley R."/>
            <person name="LaButti K."/>
            <person name="Lipzen A."/>
            <person name="Lin J."/>
            <person name="Amirebrahimi M."/>
            <person name="Hesse C.N."/>
            <person name="Spatafora J.W."/>
            <person name="Henrissat B."/>
            <person name="Hainaut M."/>
            <person name="Grigoriev I.V."/>
            <person name="Hibbett D.S."/>
        </authorList>
    </citation>
    <scope>NUCLEOTIDE SEQUENCE [LARGE SCALE GENOMIC DNA]</scope>
    <source>
        <strain evidence="13 14">TC161</strain>
    </source>
</reference>
<evidence type="ECO:0000256" key="10">
    <source>
        <dbReference type="ARBA" id="ARBA00023128"/>
    </source>
</evidence>
<organism evidence="13 14">
    <name type="scientific">Xylona heveae (strain CBS 132557 / TC161)</name>
    <dbReference type="NCBI Taxonomy" id="1328760"/>
    <lineage>
        <taxon>Eukaryota</taxon>
        <taxon>Fungi</taxon>
        <taxon>Dikarya</taxon>
        <taxon>Ascomycota</taxon>
        <taxon>Pezizomycotina</taxon>
        <taxon>Xylonomycetes</taxon>
        <taxon>Xylonales</taxon>
        <taxon>Xylonaceae</taxon>
        <taxon>Xylona</taxon>
    </lineage>
</organism>
<keyword evidence="14" id="KW-1185">Reference proteome</keyword>
<feature type="transmembrane region" description="Helical" evidence="12">
    <location>
        <begin position="157"/>
        <end position="181"/>
    </location>
</feature>
<comment type="subcellular location">
    <subcellularLocation>
        <location evidence="1 12">Mitochondrion inner membrane</location>
        <topology evidence="1 12">Multi-pass membrane protein</topology>
    </subcellularLocation>
</comment>
<dbReference type="Proteomes" id="UP000076632">
    <property type="component" value="Unassembled WGS sequence"/>
</dbReference>
<comment type="function">
    <text evidence="12">Component of the PAM complex, a complex required for the translocation of transit peptide-containing proteins from the inner membrane into the mitochondrial matrix in an ATP-dependent manner.</text>
</comment>
<evidence type="ECO:0000256" key="7">
    <source>
        <dbReference type="ARBA" id="ARBA00022946"/>
    </source>
</evidence>
<keyword evidence="7" id="KW-0809">Transit peptide</keyword>
<evidence type="ECO:0000313" key="14">
    <source>
        <dbReference type="Proteomes" id="UP000076632"/>
    </source>
</evidence>
<keyword evidence="6 12" id="KW-0653">Protein transport</keyword>
<dbReference type="InParanoid" id="A0A165JXY5"/>
<sequence>MLCTTSASPLRAAVLSSRVQSAPFQFSSAFSTTSRPFARKFPVERSPASITVQPWCSTATSFSSSANVTPVRILTRYASSSSTSTSARSTSSASTEPAEGKLDWNTFLHLRKVRRRYNLAASIGSSITTTIVGMSVLSQQDLDLLNGQYFGLDPFVILGLVTAGFGALGWLAGPFLGNAIFKIAKSKQSNQFAIKEKEFYNRIKRYRVDPSSQSFSNPVPDYYGEKIGSVQGYRQWLKDQRAYNKKKQSFL</sequence>
<keyword evidence="9 12" id="KW-0811">Translocation</keyword>
<evidence type="ECO:0000256" key="9">
    <source>
        <dbReference type="ARBA" id="ARBA00023010"/>
    </source>
</evidence>
<keyword evidence="3 12" id="KW-0813">Transport</keyword>
<dbReference type="GO" id="GO:0001405">
    <property type="term" value="C:PAM complex, Tim23 associated import motor"/>
    <property type="evidence" value="ECO:0007669"/>
    <property type="project" value="UniProtKB-UniRule"/>
</dbReference>
<evidence type="ECO:0000256" key="8">
    <source>
        <dbReference type="ARBA" id="ARBA00022989"/>
    </source>
</evidence>
<evidence type="ECO:0000256" key="2">
    <source>
        <dbReference type="ARBA" id="ARBA00006837"/>
    </source>
</evidence>
<keyword evidence="4 12" id="KW-0812">Transmembrane</keyword>
<evidence type="ECO:0000256" key="1">
    <source>
        <dbReference type="ARBA" id="ARBA00004448"/>
    </source>
</evidence>
<evidence type="ECO:0000313" key="13">
    <source>
        <dbReference type="EMBL" id="KZF26765.1"/>
    </source>
</evidence>
<evidence type="ECO:0000256" key="11">
    <source>
        <dbReference type="ARBA" id="ARBA00023136"/>
    </source>
</evidence>
<evidence type="ECO:0000256" key="12">
    <source>
        <dbReference type="RuleBase" id="RU367146"/>
    </source>
</evidence>
<dbReference type="OrthoDB" id="5970083at2759"/>
<dbReference type="GeneID" id="28896785"/>
<evidence type="ECO:0000256" key="5">
    <source>
        <dbReference type="ARBA" id="ARBA00022792"/>
    </source>
</evidence>
<keyword evidence="11 12" id="KW-0472">Membrane</keyword>
<proteinExistence type="inferred from homology"/>
<keyword evidence="10 12" id="KW-0496">Mitochondrion</keyword>
<evidence type="ECO:0000256" key="4">
    <source>
        <dbReference type="ARBA" id="ARBA00022692"/>
    </source>
</evidence>
<dbReference type="RefSeq" id="XP_018192320.1">
    <property type="nucleotide sequence ID" value="XM_018331648.1"/>
</dbReference>
<gene>
    <name evidence="13" type="ORF">L228DRAFT_243279</name>
</gene>
<dbReference type="EMBL" id="KV407454">
    <property type="protein sequence ID" value="KZF26765.1"/>
    <property type="molecule type" value="Genomic_DNA"/>
</dbReference>